<organism evidence="1 2">
    <name type="scientific">Clunio marinus</name>
    <dbReference type="NCBI Taxonomy" id="568069"/>
    <lineage>
        <taxon>Eukaryota</taxon>
        <taxon>Metazoa</taxon>
        <taxon>Ecdysozoa</taxon>
        <taxon>Arthropoda</taxon>
        <taxon>Hexapoda</taxon>
        <taxon>Insecta</taxon>
        <taxon>Pterygota</taxon>
        <taxon>Neoptera</taxon>
        <taxon>Endopterygota</taxon>
        <taxon>Diptera</taxon>
        <taxon>Nematocera</taxon>
        <taxon>Chironomoidea</taxon>
        <taxon>Chironomidae</taxon>
        <taxon>Clunio</taxon>
    </lineage>
</organism>
<dbReference type="Proteomes" id="UP000183832">
    <property type="component" value="Unassembled WGS sequence"/>
</dbReference>
<reference evidence="1 2" key="1">
    <citation type="submission" date="2015-04" db="EMBL/GenBank/DDBJ databases">
        <authorList>
            <person name="Syromyatnikov M.Y."/>
            <person name="Popov V.N."/>
        </authorList>
    </citation>
    <scope>NUCLEOTIDE SEQUENCE [LARGE SCALE GENOMIC DNA]</scope>
</reference>
<name>A0A1J1IY06_9DIPT</name>
<dbReference type="EMBL" id="CVRI01000064">
    <property type="protein sequence ID" value="CRL05155.1"/>
    <property type="molecule type" value="Genomic_DNA"/>
</dbReference>
<gene>
    <name evidence="1" type="ORF">CLUMA_CG018463</name>
</gene>
<evidence type="ECO:0000313" key="2">
    <source>
        <dbReference type="Proteomes" id="UP000183832"/>
    </source>
</evidence>
<proteinExistence type="predicted"/>
<evidence type="ECO:0000313" key="1">
    <source>
        <dbReference type="EMBL" id="CRL05155.1"/>
    </source>
</evidence>
<dbReference type="AlphaFoldDB" id="A0A1J1IY06"/>
<keyword evidence="2" id="KW-1185">Reference proteome</keyword>
<protein>
    <submittedName>
        <fullName evidence="1">CLUMA_CG018463, isoform A</fullName>
    </submittedName>
</protein>
<sequence>MRQRVNVDGLNFIDTRLGLLEGEPLPQEYEIIAMTMTKHRFLLKRNLRLRTFKSLIVYL</sequence>
<accession>A0A1J1IY06</accession>